<dbReference type="InterPro" id="IPR016035">
    <property type="entry name" value="Acyl_Trfase/lysoPLipase"/>
</dbReference>
<dbReference type="GO" id="GO:0019369">
    <property type="term" value="P:arachidonate metabolic process"/>
    <property type="evidence" value="ECO:0007669"/>
    <property type="project" value="TreeGrafter"/>
</dbReference>
<evidence type="ECO:0000256" key="3">
    <source>
        <dbReference type="ARBA" id="ARBA00023098"/>
    </source>
</evidence>
<evidence type="ECO:0000313" key="8">
    <source>
        <dbReference type="Proteomes" id="UP000639643"/>
    </source>
</evidence>
<name>A0A8H6N2W6_9PEZI</name>
<dbReference type="CDD" id="cd07199">
    <property type="entry name" value="Pat17_PNPLA8_PNPLA9_like"/>
    <property type="match status" value="1"/>
</dbReference>
<dbReference type="GO" id="GO:0046486">
    <property type="term" value="P:glycerolipid metabolic process"/>
    <property type="evidence" value="ECO:0007669"/>
    <property type="project" value="UniProtKB-ARBA"/>
</dbReference>
<gene>
    <name evidence="7" type="ORF">CMUS01_11936</name>
</gene>
<sequence length="1099" mass="123919">MSATPFQECYTCHISSKQLFVCIQCNNFALCDDCWSQWPLHLEGTVGWGGRPHEKSESQVVQTLREILDPTRTSSERESEFGMDYDTTWFGVGRDDDNQGVFQDYGRFATLMGENPMQELGSRYPQLIAGAGKSTLIKILIDRLGILNNGAKFPSPATSSYNGHVPTTEDVHLYADPNTYDTRTPLLYADCEGLDGGEAVPEALRWQGKDETTKAPKIVNGVQDILHEKGPSLYSNVASNDETPTPEPVKKSSHAYQRHIAWAETPETAKRSMPAFESTVLGKLLAWVAVSIDKLPNQPALPRAIIVLNATEKVDDDEWDIETATRNFLHDVSRAIDREPSFRELAQMWRDAGRTTKTTKDLLSCYYASISVIRIPSSGRYMLIDNQMGQLFQLINHRSQESLRKKKKLRMVATADKLQTYLFAAYNHFCRDLDTPFDFIKEALKYNPIPQHFGGNILDLAISIKRNSQHGGTMQQIFEKMVPMISSCIMLHSVRQKLSGHQDKNGMQWDEGDYQSDVYMQQFGEHWIAQMRSHLDQLHEASSSHLFQEQSDNQIAEKLHKQQLADFYHSLGNATGLGPGALKHLPPPLFLTMCLFYSSTGGIIALGLGVNNWSVDECINNFKEICSKAFTKRELVSIPILDILANLNHGSMYKTKPFEAILQQMFQADRPLFGGADDQSETHTKVAVTATTSIEQQPVILTNYNRPDIAENEAPYRFVRSSNPSRDFKVWEAARATSAAPLYRQAFTKTSDNSSYIDGAMYHNCPVAVAHHERQMIWPDIANRVPDILLSIGTGSTKAEKSEQAPRHDPDFSQSHKPKKTLIQKQVGKIIFDRLERLPASNTIWTEFLSDIGPQAYDSTRDGKDNRYIRVNPEFPFKVPRLDAVEDLPRLVIETKRYTDSHQMRIKEIAHRLVASSFFFEKYPGTVRACGERFQCSGRICCRLSSTPRKMKALGYFFHDCVQDAFEPHFILGGVEAPMDEAQRIPISETIISGMCNRGVFSMEDVNVTVSKELSVTNISLCLQFQEYSESRNAFLPISGFPRELMSEDIKDSSRPRPLRYAPSLNQRVSGEFAGSSNGGPGPPSPESLVYELEPRLCW</sequence>
<comment type="caution">
    <text evidence="7">The sequence shown here is derived from an EMBL/GenBank/DDBJ whole genome shotgun (WGS) entry which is preliminary data.</text>
</comment>
<keyword evidence="2 4" id="KW-0442">Lipid degradation</keyword>
<dbReference type="Proteomes" id="UP000639643">
    <property type="component" value="Unassembled WGS sequence"/>
</dbReference>
<organism evidence="7 8">
    <name type="scientific">Colletotrichum musicola</name>
    <dbReference type="NCBI Taxonomy" id="2175873"/>
    <lineage>
        <taxon>Eukaryota</taxon>
        <taxon>Fungi</taxon>
        <taxon>Dikarya</taxon>
        <taxon>Ascomycota</taxon>
        <taxon>Pezizomycotina</taxon>
        <taxon>Sordariomycetes</taxon>
        <taxon>Hypocreomycetidae</taxon>
        <taxon>Glomerellales</taxon>
        <taxon>Glomerellaceae</taxon>
        <taxon>Colletotrichum</taxon>
        <taxon>Colletotrichum orchidearum species complex</taxon>
    </lineage>
</organism>
<evidence type="ECO:0000256" key="2">
    <source>
        <dbReference type="ARBA" id="ARBA00022963"/>
    </source>
</evidence>
<dbReference type="PANTHER" id="PTHR24185">
    <property type="entry name" value="CALCIUM-INDEPENDENT PHOSPHOLIPASE A2-GAMMA"/>
    <property type="match status" value="1"/>
</dbReference>
<comment type="caution">
    <text evidence="4">Lacks conserved residue(s) required for the propagation of feature annotation.</text>
</comment>
<dbReference type="PROSITE" id="PS51635">
    <property type="entry name" value="PNPLA"/>
    <property type="match status" value="1"/>
</dbReference>
<feature type="domain" description="PNPLA" evidence="6">
    <location>
        <begin position="566"/>
        <end position="771"/>
    </location>
</feature>
<dbReference type="Pfam" id="PF01734">
    <property type="entry name" value="Patatin"/>
    <property type="match status" value="1"/>
</dbReference>
<keyword evidence="3 4" id="KW-0443">Lipid metabolism</keyword>
<dbReference type="PANTHER" id="PTHR24185:SF1">
    <property type="entry name" value="CALCIUM-INDEPENDENT PHOSPHOLIPASE A2-GAMMA"/>
    <property type="match status" value="1"/>
</dbReference>
<accession>A0A8H6N2W6</accession>
<feature type="active site" description="Nucleophile" evidence="4">
    <location>
        <position position="599"/>
    </location>
</feature>
<reference evidence="7" key="1">
    <citation type="journal article" date="2020" name="Phytopathology">
        <title>Genome Sequence Resources of Colletotrichum truncatum, C. plurivorum, C. musicola, and C. sojae: Four Species Pathogenic to Soybean (Glycine max).</title>
        <authorList>
            <person name="Rogerio F."/>
            <person name="Boufleur T.R."/>
            <person name="Ciampi-Guillardi M."/>
            <person name="Sukno S.A."/>
            <person name="Thon M.R."/>
            <person name="Massola Junior N.S."/>
            <person name="Baroncelli R."/>
        </authorList>
    </citation>
    <scope>NUCLEOTIDE SEQUENCE</scope>
    <source>
        <strain evidence="7">LFN0074</strain>
    </source>
</reference>
<evidence type="ECO:0000256" key="1">
    <source>
        <dbReference type="ARBA" id="ARBA00022801"/>
    </source>
</evidence>
<feature type="compositionally biased region" description="Basic and acidic residues" evidence="5">
    <location>
        <begin position="798"/>
        <end position="811"/>
    </location>
</feature>
<feature type="short sequence motif" description="DGA/G" evidence="4">
    <location>
        <begin position="758"/>
        <end position="760"/>
    </location>
</feature>
<feature type="region of interest" description="Disordered" evidence="5">
    <location>
        <begin position="1070"/>
        <end position="1089"/>
    </location>
</feature>
<dbReference type="SUPFAM" id="SSF52151">
    <property type="entry name" value="FabD/lysophospholipase-like"/>
    <property type="match status" value="1"/>
</dbReference>
<keyword evidence="1 4" id="KW-0378">Hydrolase</keyword>
<dbReference type="EMBL" id="WIGM01000636">
    <property type="protein sequence ID" value="KAF6818372.1"/>
    <property type="molecule type" value="Genomic_DNA"/>
</dbReference>
<dbReference type="Gene3D" id="3.40.1090.10">
    <property type="entry name" value="Cytosolic phospholipase A2 catalytic domain"/>
    <property type="match status" value="1"/>
</dbReference>
<evidence type="ECO:0000259" key="6">
    <source>
        <dbReference type="PROSITE" id="PS51635"/>
    </source>
</evidence>
<dbReference type="InterPro" id="IPR002641">
    <property type="entry name" value="PNPLA_dom"/>
</dbReference>
<dbReference type="OrthoDB" id="4802915at2759"/>
<evidence type="ECO:0000313" key="7">
    <source>
        <dbReference type="EMBL" id="KAF6818372.1"/>
    </source>
</evidence>
<dbReference type="GO" id="GO:0016020">
    <property type="term" value="C:membrane"/>
    <property type="evidence" value="ECO:0007669"/>
    <property type="project" value="TreeGrafter"/>
</dbReference>
<protein>
    <recommendedName>
        <fullName evidence="6">PNPLA domain-containing protein</fullName>
    </recommendedName>
</protein>
<dbReference type="GO" id="GO:0047499">
    <property type="term" value="F:calcium-independent phospholipase A2 activity"/>
    <property type="evidence" value="ECO:0007669"/>
    <property type="project" value="TreeGrafter"/>
</dbReference>
<keyword evidence="8" id="KW-1185">Reference proteome</keyword>
<evidence type="ECO:0000256" key="5">
    <source>
        <dbReference type="SAM" id="MobiDB-lite"/>
    </source>
</evidence>
<proteinExistence type="predicted"/>
<feature type="region of interest" description="Disordered" evidence="5">
    <location>
        <begin position="796"/>
        <end position="818"/>
    </location>
</feature>
<dbReference type="GO" id="GO:0016042">
    <property type="term" value="P:lipid catabolic process"/>
    <property type="evidence" value="ECO:0007669"/>
    <property type="project" value="UniProtKB-UniRule"/>
</dbReference>
<evidence type="ECO:0000256" key="4">
    <source>
        <dbReference type="PROSITE-ProRule" id="PRU01161"/>
    </source>
</evidence>
<feature type="active site" description="Proton acceptor" evidence="4">
    <location>
        <position position="758"/>
    </location>
</feature>
<dbReference type="AlphaFoldDB" id="A0A8H6N2W6"/>